<dbReference type="Pfam" id="PF14606">
    <property type="entry name" value="Lipase_GDSL_3"/>
    <property type="match status" value="1"/>
</dbReference>
<dbReference type="InterPro" id="IPR032740">
    <property type="entry name" value="GxDLY"/>
</dbReference>
<evidence type="ECO:0000259" key="1">
    <source>
        <dbReference type="Pfam" id="PF14606"/>
    </source>
</evidence>
<dbReference type="EMBL" id="BORB01000003">
    <property type="protein sequence ID" value="GIN56230.1"/>
    <property type="molecule type" value="Genomic_DNA"/>
</dbReference>
<keyword evidence="3" id="KW-0378">Hydrolase</keyword>
<accession>A0ABQ4KE38</accession>
<dbReference type="RefSeq" id="WP_158321983.1">
    <property type="nucleotide sequence ID" value="NZ_BORB01000003.1"/>
</dbReference>
<dbReference type="InterPro" id="IPR036514">
    <property type="entry name" value="SGNH_hydro_sf"/>
</dbReference>
<reference evidence="3 4" key="1">
    <citation type="submission" date="2021-03" db="EMBL/GenBank/DDBJ databases">
        <title>Antimicrobial resistance genes in bacteria isolated from Japanese honey, and their potential for conferring macrolide and lincosamide resistance in the American foulbrood pathogen Paenibacillus larvae.</title>
        <authorList>
            <person name="Okamoto M."/>
            <person name="Kumagai M."/>
            <person name="Kanamori H."/>
            <person name="Takamatsu D."/>
        </authorList>
    </citation>
    <scope>NUCLEOTIDE SEQUENCE [LARGE SCALE GENOMIC DNA]</scope>
    <source>
        <strain evidence="3 4">J8TS2</strain>
    </source>
</reference>
<dbReference type="Gene3D" id="2.60.120.260">
    <property type="entry name" value="Galactose-binding domain-like"/>
    <property type="match status" value="1"/>
</dbReference>
<name>A0ABQ4KE38_9BACI</name>
<keyword evidence="4" id="KW-1185">Reference proteome</keyword>
<dbReference type="SUPFAM" id="SSF52266">
    <property type="entry name" value="SGNH hydrolase"/>
    <property type="match status" value="1"/>
</dbReference>
<feature type="domain" description="SGNH hydrolase-type esterase" evidence="1">
    <location>
        <begin position="182"/>
        <end position="362"/>
    </location>
</feature>
<evidence type="ECO:0000313" key="3">
    <source>
        <dbReference type="EMBL" id="GIN56230.1"/>
    </source>
</evidence>
<comment type="caution">
    <text evidence="3">The sequence shown here is derived from an EMBL/GenBank/DDBJ whole genome shotgun (WGS) entry which is preliminary data.</text>
</comment>
<dbReference type="InterPro" id="IPR013830">
    <property type="entry name" value="SGNH_hydro"/>
</dbReference>
<dbReference type="Gene3D" id="3.40.50.1110">
    <property type="entry name" value="SGNH hydrolase"/>
    <property type="match status" value="1"/>
</dbReference>
<proteinExistence type="predicted"/>
<gene>
    <name evidence="3" type="ORF">J8TS2_05490</name>
</gene>
<dbReference type="Pfam" id="PF14607">
    <property type="entry name" value="GxDLY"/>
    <property type="match status" value="1"/>
</dbReference>
<dbReference type="GO" id="GO:0016787">
    <property type="term" value="F:hydrolase activity"/>
    <property type="evidence" value="ECO:0007669"/>
    <property type="project" value="UniProtKB-KW"/>
</dbReference>
<feature type="domain" description="SGNH hydrolase-type esterase N-terminal" evidence="2">
    <location>
        <begin position="27"/>
        <end position="172"/>
    </location>
</feature>
<dbReference type="Proteomes" id="UP000679950">
    <property type="component" value="Unassembled WGS sequence"/>
</dbReference>
<evidence type="ECO:0000259" key="2">
    <source>
        <dbReference type="Pfam" id="PF14607"/>
    </source>
</evidence>
<evidence type="ECO:0000313" key="4">
    <source>
        <dbReference type="Proteomes" id="UP000679950"/>
    </source>
</evidence>
<sequence length="367" mass="41605">MSRNKPLIQVEKLDKHMKANTVTGDSLQWHNPKQSPFEINGFAWFKEEEIFRRLPLQPKYEVTEAVDILANCTAGGQVRFRTNSKKLAVKVRLQGKANMFHMPATGQCGFDCYIGEPGEQRFAGVTKYDHTQEQYEVTLFERQEEDSVLITLNFPLYQGVKELWIGLQAGSAIQPPPPYPSEKRLIFYGTSILQGGCASRPGMAYTNILSRTLNREIINLGFSGNGKGEANMAKLIREIEDPACLVLDYEPNCVSTALYKETLPRFIQLYREVHAEVPILVISKYPYAHEIVNPALREDRLERLSFQKQLIQQLQEAGDQRLYFYDGTDLLGENGHEKTVDGSHATDLGFMSIAEKLTPILQKIVSK</sequence>
<protein>
    <submittedName>
        <fullName evidence="3">Hydrolase</fullName>
    </submittedName>
</protein>
<organism evidence="3 4">
    <name type="scientific">Lederbergia ruris</name>
    <dbReference type="NCBI Taxonomy" id="217495"/>
    <lineage>
        <taxon>Bacteria</taxon>
        <taxon>Bacillati</taxon>
        <taxon>Bacillota</taxon>
        <taxon>Bacilli</taxon>
        <taxon>Bacillales</taxon>
        <taxon>Bacillaceae</taxon>
        <taxon>Lederbergia</taxon>
    </lineage>
</organism>